<accession>A0A197JRK1</accession>
<dbReference type="InterPro" id="IPR037470">
    <property type="entry name" value="IVY1"/>
</dbReference>
<dbReference type="GO" id="GO:0005543">
    <property type="term" value="F:phospholipid binding"/>
    <property type="evidence" value="ECO:0007669"/>
    <property type="project" value="InterPro"/>
</dbReference>
<feature type="region of interest" description="Disordered" evidence="2">
    <location>
        <begin position="530"/>
        <end position="570"/>
    </location>
</feature>
<feature type="compositionally biased region" description="Low complexity" evidence="2">
    <location>
        <begin position="389"/>
        <end position="418"/>
    </location>
</feature>
<dbReference type="GO" id="GO:0042144">
    <property type="term" value="P:vacuole fusion, non-autophagic"/>
    <property type="evidence" value="ECO:0007669"/>
    <property type="project" value="InterPro"/>
</dbReference>
<feature type="compositionally biased region" description="Low complexity" evidence="2">
    <location>
        <begin position="646"/>
        <end position="655"/>
    </location>
</feature>
<feature type="compositionally biased region" description="Polar residues" evidence="2">
    <location>
        <begin position="625"/>
        <end position="645"/>
    </location>
</feature>
<evidence type="ECO:0000313" key="3">
    <source>
        <dbReference type="EMBL" id="OAQ27912.1"/>
    </source>
</evidence>
<feature type="region of interest" description="Disordered" evidence="2">
    <location>
        <begin position="612"/>
        <end position="748"/>
    </location>
</feature>
<proteinExistence type="predicted"/>
<feature type="compositionally biased region" description="Polar residues" evidence="2">
    <location>
        <begin position="473"/>
        <end position="483"/>
    </location>
</feature>
<keyword evidence="1" id="KW-0175">Coiled coil</keyword>
<gene>
    <name evidence="3" type="ORF">K457DRAFT_1908004</name>
</gene>
<feature type="compositionally biased region" description="Polar residues" evidence="2">
    <location>
        <begin position="442"/>
        <end position="457"/>
    </location>
</feature>
<keyword evidence="4" id="KW-1185">Reference proteome</keyword>
<sequence length="888" mass="93575">MPAMLSTVSLIDPTTLNPSFSGPDTSRMGRPAVIITRADQQTAVDQFQLLLTNAKAYRLQMLALSKAAASFGYALEKIAHSKASVRDPTNVCSSLQAAAGLHYLMSNHHQILSDTLYKQFEIPLLQHLDTHKANIEASEAQYERSMREMSQKIKETEATSLQNGRKRQRGKFAYLTSHLLQFRQALTTLTMQVDELERIKLGYYFSNLESEQANLQLILQKTSTIVRAEVDIYERIANKGLNDTILEPMTTQGPDPYCTYATTDEFSSIFSILPPTPIIPTGVAGGNGSTGTSTPQPDPIMTTFYGYHEANPFSTARNQAGTRDRHLFGEASSVDSKESMMDKTAIVVAPPTVGSGVVGAKPPVAGATATTTTTSSTTVVTETKAKDIASTSTAVTATTQESTRSSVQTSTSTVTPSTDSKKGASTGKTVQALVIVEEEKSISGSKTSSDTGVTSEFANGRVDEENGSIGNGVENNSGNQENGVSMRRGQQHHRHRTFSKHSEENASSAASVSGAMATAATAAAAVAAASSPTASDQASSIPSYSLRSRSGSRSHLHMASTPDSPPVRGMIHIAGDSELLNNRDFSFSYEPSELLEQRGAHHHHHQYAQNPFDGMMEEDEGGFGTSVTSSNGRRRPSLSNHRTATGGSSSVASSLGGSGGHQPMRSQSGGHVTSGVAGTGHLLHGLRHTSSDGQLSHSSSSNLSSLGSTHSYSAGSLHHRRSTGRIKTSSSSDHYLAGHNHPTEDGMSSEAMALGTSLDDPTSSSFMSWRKGSSAGLLGLGGATTEAFGGRGGFEDGMPAFFADDVDDSLDQADNVSVAGSVSTFAGGVRRSGIAVGRSGSRPESGSDQDTTGQGQGQDSNDTDSSIIQMADGSSKNVSSTHVHEIVV</sequence>
<evidence type="ECO:0000313" key="4">
    <source>
        <dbReference type="Proteomes" id="UP000078512"/>
    </source>
</evidence>
<dbReference type="OrthoDB" id="5594612at2759"/>
<feature type="region of interest" description="Disordered" evidence="2">
    <location>
        <begin position="440"/>
        <end position="511"/>
    </location>
</feature>
<dbReference type="GO" id="GO:0000329">
    <property type="term" value="C:fungal-type vacuole membrane"/>
    <property type="evidence" value="ECO:0007669"/>
    <property type="project" value="InterPro"/>
</dbReference>
<protein>
    <recommendedName>
        <fullName evidence="5">IMD domain-containing protein</fullName>
    </recommendedName>
</protein>
<feature type="compositionally biased region" description="Basic residues" evidence="2">
    <location>
        <begin position="489"/>
        <end position="499"/>
    </location>
</feature>
<evidence type="ECO:0000256" key="1">
    <source>
        <dbReference type="SAM" id="Coils"/>
    </source>
</evidence>
<dbReference type="Proteomes" id="UP000078512">
    <property type="component" value="Unassembled WGS sequence"/>
</dbReference>
<dbReference type="EMBL" id="KV442053">
    <property type="protein sequence ID" value="OAQ27912.1"/>
    <property type="molecule type" value="Genomic_DNA"/>
</dbReference>
<name>A0A197JRK1_9FUNG</name>
<feature type="compositionally biased region" description="Low complexity" evidence="2">
    <location>
        <begin position="846"/>
        <end position="866"/>
    </location>
</feature>
<dbReference type="SUPFAM" id="SSF103657">
    <property type="entry name" value="BAR/IMD domain-like"/>
    <property type="match status" value="1"/>
</dbReference>
<evidence type="ECO:0000256" key="2">
    <source>
        <dbReference type="SAM" id="MobiDB-lite"/>
    </source>
</evidence>
<feature type="compositionally biased region" description="Polar residues" evidence="2">
    <location>
        <begin position="872"/>
        <end position="881"/>
    </location>
</feature>
<evidence type="ECO:0008006" key="5">
    <source>
        <dbReference type="Google" id="ProtNLM"/>
    </source>
</evidence>
<feature type="compositionally biased region" description="Low complexity" evidence="2">
    <location>
        <begin position="691"/>
        <end position="716"/>
    </location>
</feature>
<organism evidence="3 4">
    <name type="scientific">Linnemannia elongata AG-77</name>
    <dbReference type="NCBI Taxonomy" id="1314771"/>
    <lineage>
        <taxon>Eukaryota</taxon>
        <taxon>Fungi</taxon>
        <taxon>Fungi incertae sedis</taxon>
        <taxon>Mucoromycota</taxon>
        <taxon>Mortierellomycotina</taxon>
        <taxon>Mortierellomycetes</taxon>
        <taxon>Mortierellales</taxon>
        <taxon>Mortierellaceae</taxon>
        <taxon>Linnemannia</taxon>
    </lineage>
</organism>
<dbReference type="PANTHER" id="PTHR38407">
    <property type="entry name" value="PROTEIN IVY1"/>
    <property type="match status" value="1"/>
</dbReference>
<feature type="region of interest" description="Disordered" evidence="2">
    <location>
        <begin position="833"/>
        <end position="888"/>
    </location>
</feature>
<feature type="coiled-coil region" evidence="1">
    <location>
        <begin position="128"/>
        <end position="159"/>
    </location>
</feature>
<dbReference type="Gene3D" id="1.20.1270.60">
    <property type="entry name" value="Arfaptin homology (AH) domain/BAR domain"/>
    <property type="match status" value="1"/>
</dbReference>
<feature type="compositionally biased region" description="Low complexity" evidence="2">
    <location>
        <begin position="530"/>
        <end position="549"/>
    </location>
</feature>
<dbReference type="STRING" id="1314771.A0A197JRK1"/>
<dbReference type="AlphaFoldDB" id="A0A197JRK1"/>
<feature type="region of interest" description="Disordered" evidence="2">
    <location>
        <begin position="388"/>
        <end position="427"/>
    </location>
</feature>
<dbReference type="InterPro" id="IPR027267">
    <property type="entry name" value="AH/BAR_dom_sf"/>
</dbReference>
<reference evidence="3 4" key="1">
    <citation type="submission" date="2016-05" db="EMBL/GenBank/DDBJ databases">
        <title>Genome sequencing reveals origins of a unique bacterial endosymbiosis in the earliest lineages of terrestrial Fungi.</title>
        <authorList>
            <consortium name="DOE Joint Genome Institute"/>
            <person name="Uehling J."/>
            <person name="Gryganskyi A."/>
            <person name="Hameed K."/>
            <person name="Tschaplinski T."/>
            <person name="Misztal P."/>
            <person name="Wu S."/>
            <person name="Desiro A."/>
            <person name="Vande Pol N."/>
            <person name="Du Z.-Y."/>
            <person name="Zienkiewicz A."/>
            <person name="Zienkiewicz K."/>
            <person name="Morin E."/>
            <person name="Tisserant E."/>
            <person name="Splivallo R."/>
            <person name="Hainaut M."/>
            <person name="Henrissat B."/>
            <person name="Ohm R."/>
            <person name="Kuo A."/>
            <person name="Yan J."/>
            <person name="Lipzen A."/>
            <person name="Nolan M."/>
            <person name="Labutti K."/>
            <person name="Barry K."/>
            <person name="Goldstein A."/>
            <person name="Labbe J."/>
            <person name="Schadt C."/>
            <person name="Tuskan G."/>
            <person name="Grigoriev I."/>
            <person name="Martin F."/>
            <person name="Vilgalys R."/>
            <person name="Bonito G."/>
        </authorList>
    </citation>
    <scope>NUCLEOTIDE SEQUENCE [LARGE SCALE GENOMIC DNA]</scope>
    <source>
        <strain evidence="3 4">AG-77</strain>
    </source>
</reference>
<dbReference type="PANTHER" id="PTHR38407:SF1">
    <property type="entry name" value="PROTEIN IVY1"/>
    <property type="match status" value="1"/>
</dbReference>